<comment type="caution">
    <text evidence="6">The sequence shown here is derived from an EMBL/GenBank/DDBJ whole genome shotgun (WGS) entry which is preliminary data.</text>
</comment>
<evidence type="ECO:0000256" key="1">
    <source>
        <dbReference type="ARBA" id="ARBA00009431"/>
    </source>
</evidence>
<dbReference type="Proteomes" id="UP001385951">
    <property type="component" value="Unassembled WGS sequence"/>
</dbReference>
<evidence type="ECO:0000256" key="5">
    <source>
        <dbReference type="ARBA" id="ARBA00023180"/>
    </source>
</evidence>
<keyword evidence="4" id="KW-0378">Hydrolase</keyword>
<dbReference type="InterPro" id="IPR029058">
    <property type="entry name" value="AB_hydrolase_fold"/>
</dbReference>
<dbReference type="GO" id="GO:0006508">
    <property type="term" value="P:proteolysis"/>
    <property type="evidence" value="ECO:0007669"/>
    <property type="project" value="UniProtKB-KW"/>
</dbReference>
<dbReference type="EMBL" id="JASBNA010000006">
    <property type="protein sequence ID" value="KAK7690974.1"/>
    <property type="molecule type" value="Genomic_DNA"/>
</dbReference>
<evidence type="ECO:0000313" key="7">
    <source>
        <dbReference type="Proteomes" id="UP001385951"/>
    </source>
</evidence>
<sequence>MSQLSSTLVMMTLKCNIEERKSLYRYITETLSLYTYLIFGQNFTFGGIQGFTRKPSTPWFDDDGNFAGIVHQERNLTYVLFTGAGHLVPEWKPAAALVFLREFVLGNNETGLLLGNETIGGENSTLANDVLPGGGLIYYGSATTSGTFTVPAATIASWESFIATATAQVLNTNSGMTMTPFLPLTTLAITMCVALLV</sequence>
<keyword evidence="7" id="KW-1185">Reference proteome</keyword>
<dbReference type="AlphaFoldDB" id="A0AAW0GGW1"/>
<protein>
    <submittedName>
        <fullName evidence="6">Uncharacterized protein</fullName>
    </submittedName>
</protein>
<keyword evidence="5" id="KW-0325">Glycoprotein</keyword>
<name>A0AAW0GGW1_9APHY</name>
<organism evidence="6 7">
    <name type="scientific">Cerrena zonata</name>
    <dbReference type="NCBI Taxonomy" id="2478898"/>
    <lineage>
        <taxon>Eukaryota</taxon>
        <taxon>Fungi</taxon>
        <taxon>Dikarya</taxon>
        <taxon>Basidiomycota</taxon>
        <taxon>Agaricomycotina</taxon>
        <taxon>Agaricomycetes</taxon>
        <taxon>Polyporales</taxon>
        <taxon>Cerrenaceae</taxon>
        <taxon>Cerrena</taxon>
    </lineage>
</organism>
<evidence type="ECO:0000256" key="3">
    <source>
        <dbReference type="ARBA" id="ARBA00022670"/>
    </source>
</evidence>
<reference evidence="6 7" key="1">
    <citation type="submission" date="2022-09" db="EMBL/GenBank/DDBJ databases">
        <authorList>
            <person name="Palmer J.M."/>
        </authorList>
    </citation>
    <scope>NUCLEOTIDE SEQUENCE [LARGE SCALE GENOMIC DNA]</scope>
    <source>
        <strain evidence="6 7">DSM 7382</strain>
    </source>
</reference>
<proteinExistence type="inferred from homology"/>
<keyword evidence="3" id="KW-0645">Protease</keyword>
<evidence type="ECO:0000313" key="6">
    <source>
        <dbReference type="EMBL" id="KAK7690974.1"/>
    </source>
</evidence>
<keyword evidence="2" id="KW-0121">Carboxypeptidase</keyword>
<dbReference type="GO" id="GO:0004185">
    <property type="term" value="F:serine-type carboxypeptidase activity"/>
    <property type="evidence" value="ECO:0007669"/>
    <property type="project" value="InterPro"/>
</dbReference>
<dbReference type="Pfam" id="PF00450">
    <property type="entry name" value="Peptidase_S10"/>
    <property type="match status" value="1"/>
</dbReference>
<dbReference type="InterPro" id="IPR001563">
    <property type="entry name" value="Peptidase_S10"/>
</dbReference>
<dbReference type="Gene3D" id="3.40.50.1820">
    <property type="entry name" value="alpha/beta hydrolase"/>
    <property type="match status" value="1"/>
</dbReference>
<accession>A0AAW0GGW1</accession>
<dbReference type="SUPFAM" id="SSF53474">
    <property type="entry name" value="alpha/beta-Hydrolases"/>
    <property type="match status" value="1"/>
</dbReference>
<evidence type="ECO:0000256" key="2">
    <source>
        <dbReference type="ARBA" id="ARBA00022645"/>
    </source>
</evidence>
<evidence type="ECO:0000256" key="4">
    <source>
        <dbReference type="ARBA" id="ARBA00022801"/>
    </source>
</evidence>
<gene>
    <name evidence="6" type="ORF">QCA50_006077</name>
</gene>
<comment type="similarity">
    <text evidence="1">Belongs to the peptidase S10 family.</text>
</comment>